<keyword evidence="1" id="KW-1133">Transmembrane helix</keyword>
<feature type="transmembrane region" description="Helical" evidence="1">
    <location>
        <begin position="41"/>
        <end position="58"/>
    </location>
</feature>
<evidence type="ECO:0008006" key="4">
    <source>
        <dbReference type="Google" id="ProtNLM"/>
    </source>
</evidence>
<reference evidence="2 3" key="1">
    <citation type="submission" date="2019-07" db="EMBL/GenBank/DDBJ databases">
        <title>Whole genome shotgun sequence of Actinotalea fermentans NBRC 105374.</title>
        <authorList>
            <person name="Hosoyama A."/>
            <person name="Uohara A."/>
            <person name="Ohji S."/>
            <person name="Ichikawa N."/>
        </authorList>
    </citation>
    <scope>NUCLEOTIDE SEQUENCE [LARGE SCALE GENOMIC DNA]</scope>
    <source>
        <strain evidence="2 3">NBRC 105374</strain>
    </source>
</reference>
<dbReference type="Pfam" id="PF11292">
    <property type="entry name" value="DUF3093"/>
    <property type="match status" value="1"/>
</dbReference>
<feature type="transmembrane region" description="Helical" evidence="1">
    <location>
        <begin position="64"/>
        <end position="81"/>
    </location>
</feature>
<dbReference type="OrthoDB" id="3217020at2"/>
<dbReference type="RefSeq" id="WP_146819000.1">
    <property type="nucleotide sequence ID" value="NZ_BJYK01000001.1"/>
</dbReference>
<dbReference type="InterPro" id="IPR021443">
    <property type="entry name" value="DUF3093"/>
</dbReference>
<name>A0A511YU58_9CELL</name>
<gene>
    <name evidence="2" type="ORF">AFE02nite_04670</name>
</gene>
<evidence type="ECO:0000313" key="2">
    <source>
        <dbReference type="EMBL" id="GEN78733.1"/>
    </source>
</evidence>
<evidence type="ECO:0000313" key="3">
    <source>
        <dbReference type="Proteomes" id="UP000321484"/>
    </source>
</evidence>
<keyword evidence="3" id="KW-1185">Reference proteome</keyword>
<comment type="caution">
    <text evidence="2">The sequence shown here is derived from an EMBL/GenBank/DDBJ whole genome shotgun (WGS) entry which is preliminary data.</text>
</comment>
<dbReference type="EMBL" id="BJYK01000001">
    <property type="protein sequence ID" value="GEN78733.1"/>
    <property type="molecule type" value="Genomic_DNA"/>
</dbReference>
<sequence length="181" mass="17841">MPDAPTTPPSGSSAAAAVPAAPAASATGAPDYVERLWPGPLGWALVAGSAVAAGIIGVPVHPVAALVAAAVTLAVAVLVAVRTAPVVRVQAGVLQAGAARIPVSVLGDPVALDREGVRRALGPGSDARAFVCLRAWLPGGVTVPVQDPADPTPSWLVSTRRPATLASAIAAARQAHSEQTS</sequence>
<accession>A0A511YU58</accession>
<keyword evidence="1" id="KW-0472">Membrane</keyword>
<dbReference type="AlphaFoldDB" id="A0A511YU58"/>
<dbReference type="Proteomes" id="UP000321484">
    <property type="component" value="Unassembled WGS sequence"/>
</dbReference>
<keyword evidence="1" id="KW-0812">Transmembrane</keyword>
<protein>
    <recommendedName>
        <fullName evidence="4">DUF3093 domain-containing protein</fullName>
    </recommendedName>
</protein>
<organism evidence="2 3">
    <name type="scientific">Actinotalea fermentans</name>
    <dbReference type="NCBI Taxonomy" id="43671"/>
    <lineage>
        <taxon>Bacteria</taxon>
        <taxon>Bacillati</taxon>
        <taxon>Actinomycetota</taxon>
        <taxon>Actinomycetes</taxon>
        <taxon>Micrococcales</taxon>
        <taxon>Cellulomonadaceae</taxon>
        <taxon>Actinotalea</taxon>
    </lineage>
</organism>
<evidence type="ECO:0000256" key="1">
    <source>
        <dbReference type="SAM" id="Phobius"/>
    </source>
</evidence>
<proteinExistence type="predicted"/>